<feature type="compositionally biased region" description="Polar residues" evidence="1">
    <location>
        <begin position="1"/>
        <end position="12"/>
    </location>
</feature>
<keyword evidence="4" id="KW-1185">Reference proteome</keyword>
<feature type="transmembrane region" description="Helical" evidence="2">
    <location>
        <begin position="169"/>
        <end position="191"/>
    </location>
</feature>
<organism evidence="3 4">
    <name type="scientific">Halteria grandinella</name>
    <dbReference type="NCBI Taxonomy" id="5974"/>
    <lineage>
        <taxon>Eukaryota</taxon>
        <taxon>Sar</taxon>
        <taxon>Alveolata</taxon>
        <taxon>Ciliophora</taxon>
        <taxon>Intramacronucleata</taxon>
        <taxon>Spirotrichea</taxon>
        <taxon>Stichotrichia</taxon>
        <taxon>Sporadotrichida</taxon>
        <taxon>Halteriidae</taxon>
        <taxon>Halteria</taxon>
    </lineage>
</organism>
<proteinExistence type="predicted"/>
<sequence>MQQNPLYTTNNLGLPDSQQPPQANPPQEQPLLPHRGSVDQELATNPLLKLQLYLKCKGTTILAFSIITYTLFGVSLVLGISDVLSGPISFLPVAFLIPHFILAIIAHVSISAPLRDQLMRENDGSRGSLAALVLFTLMPFASAIVSLALNSMIKPCHGDNGCGMEFVLVIFFGIMPTVIWSFLWIMPFTYFRYKSAIETARSNQKIMDSVRNQYPAPNMMNRV</sequence>
<evidence type="ECO:0000313" key="4">
    <source>
        <dbReference type="Proteomes" id="UP000785679"/>
    </source>
</evidence>
<feature type="region of interest" description="Disordered" evidence="1">
    <location>
        <begin position="1"/>
        <end position="34"/>
    </location>
</feature>
<keyword evidence="2" id="KW-1133">Transmembrane helix</keyword>
<comment type="caution">
    <text evidence="3">The sequence shown here is derived from an EMBL/GenBank/DDBJ whole genome shotgun (WGS) entry which is preliminary data.</text>
</comment>
<dbReference type="Proteomes" id="UP000785679">
    <property type="component" value="Unassembled WGS sequence"/>
</dbReference>
<protein>
    <submittedName>
        <fullName evidence="3">Uncharacterized protein</fullName>
    </submittedName>
</protein>
<reference evidence="3" key="1">
    <citation type="submission" date="2019-06" db="EMBL/GenBank/DDBJ databases">
        <authorList>
            <person name="Zheng W."/>
        </authorList>
    </citation>
    <scope>NUCLEOTIDE SEQUENCE</scope>
    <source>
        <strain evidence="3">QDHG01</strain>
    </source>
</reference>
<dbReference type="EMBL" id="RRYP01014883">
    <property type="protein sequence ID" value="TNV75760.1"/>
    <property type="molecule type" value="Genomic_DNA"/>
</dbReference>
<evidence type="ECO:0000256" key="2">
    <source>
        <dbReference type="SAM" id="Phobius"/>
    </source>
</evidence>
<dbReference type="AlphaFoldDB" id="A0A8J8NK92"/>
<name>A0A8J8NK92_HALGN</name>
<accession>A0A8J8NK92</accession>
<feature type="transmembrane region" description="Helical" evidence="2">
    <location>
        <begin position="87"/>
        <end position="108"/>
    </location>
</feature>
<evidence type="ECO:0000313" key="3">
    <source>
        <dbReference type="EMBL" id="TNV75760.1"/>
    </source>
</evidence>
<feature type="transmembrane region" description="Helical" evidence="2">
    <location>
        <begin position="61"/>
        <end position="81"/>
    </location>
</feature>
<keyword evidence="2" id="KW-0472">Membrane</keyword>
<keyword evidence="2" id="KW-0812">Transmembrane</keyword>
<gene>
    <name evidence="3" type="ORF">FGO68_gene1314</name>
</gene>
<evidence type="ECO:0000256" key="1">
    <source>
        <dbReference type="SAM" id="MobiDB-lite"/>
    </source>
</evidence>
<feature type="transmembrane region" description="Helical" evidence="2">
    <location>
        <begin position="129"/>
        <end position="149"/>
    </location>
</feature>